<feature type="domain" description="Peptidase M28" evidence="10">
    <location>
        <begin position="156"/>
        <end position="356"/>
    </location>
</feature>
<keyword evidence="5 9" id="KW-0732">Signal</keyword>
<proteinExistence type="inferred from homology"/>
<evidence type="ECO:0000256" key="2">
    <source>
        <dbReference type="ARBA" id="ARBA00022438"/>
    </source>
</evidence>
<evidence type="ECO:0000256" key="5">
    <source>
        <dbReference type="ARBA" id="ARBA00022729"/>
    </source>
</evidence>
<evidence type="ECO:0000256" key="6">
    <source>
        <dbReference type="ARBA" id="ARBA00022801"/>
    </source>
</evidence>
<accession>A0A1E4TH43</accession>
<comment type="cofactor">
    <cofactor evidence="1">
        <name>Zn(2+)</name>
        <dbReference type="ChEBI" id="CHEBI:29105"/>
    </cofactor>
</comment>
<gene>
    <name evidence="11" type="ORF">CANCADRAFT_115902</name>
</gene>
<dbReference type="AlphaFoldDB" id="A0A1E4TH43"/>
<evidence type="ECO:0000256" key="8">
    <source>
        <dbReference type="ARBA" id="ARBA00043962"/>
    </source>
</evidence>
<keyword evidence="7 9" id="KW-0862">Zinc</keyword>
<dbReference type="PANTHER" id="PTHR12147:SF56">
    <property type="entry name" value="AMINOPEPTIDASE YDR415C-RELATED"/>
    <property type="match status" value="1"/>
</dbReference>
<dbReference type="SUPFAM" id="SSF53187">
    <property type="entry name" value="Zn-dependent exopeptidases"/>
    <property type="match status" value="1"/>
</dbReference>
<protein>
    <recommendedName>
        <fullName evidence="9">Peptide hydrolase</fullName>
        <ecNumber evidence="9">3.4.-.-</ecNumber>
    </recommendedName>
</protein>
<dbReference type="InterPro" id="IPR045175">
    <property type="entry name" value="M28_fam"/>
</dbReference>
<dbReference type="EMBL" id="KV453842">
    <property type="protein sequence ID" value="ODV91027.1"/>
    <property type="molecule type" value="Genomic_DNA"/>
</dbReference>
<evidence type="ECO:0000256" key="4">
    <source>
        <dbReference type="ARBA" id="ARBA00022723"/>
    </source>
</evidence>
<keyword evidence="3 9" id="KW-0645">Protease</keyword>
<dbReference type="InterPro" id="IPR007484">
    <property type="entry name" value="Peptidase_M28"/>
</dbReference>
<evidence type="ECO:0000256" key="7">
    <source>
        <dbReference type="ARBA" id="ARBA00022833"/>
    </source>
</evidence>
<dbReference type="EC" id="3.4.-.-" evidence="9"/>
<evidence type="ECO:0000313" key="11">
    <source>
        <dbReference type="EMBL" id="ODV91027.1"/>
    </source>
</evidence>
<dbReference type="OrthoDB" id="2214at2759"/>
<keyword evidence="12" id="KW-1185">Reference proteome</keyword>
<dbReference type="PANTHER" id="PTHR12147">
    <property type="entry name" value="METALLOPEPTIDASE M28 FAMILY MEMBER"/>
    <property type="match status" value="1"/>
</dbReference>
<name>A0A1E4TH43_9ASCO</name>
<dbReference type="Proteomes" id="UP000095023">
    <property type="component" value="Unassembled WGS sequence"/>
</dbReference>
<feature type="chain" id="PRO_5009027774" description="Peptide hydrolase" evidence="9">
    <location>
        <begin position="19"/>
        <end position="383"/>
    </location>
</feature>
<keyword evidence="4 9" id="KW-0479">Metal-binding</keyword>
<keyword evidence="6 9" id="KW-0378">Hydrolase</keyword>
<dbReference type="GO" id="GO:0046872">
    <property type="term" value="F:metal ion binding"/>
    <property type="evidence" value="ECO:0007669"/>
    <property type="project" value="UniProtKB-KW"/>
</dbReference>
<evidence type="ECO:0000256" key="3">
    <source>
        <dbReference type="ARBA" id="ARBA00022670"/>
    </source>
</evidence>
<organism evidence="11 12">
    <name type="scientific">Tortispora caseinolytica NRRL Y-17796</name>
    <dbReference type="NCBI Taxonomy" id="767744"/>
    <lineage>
        <taxon>Eukaryota</taxon>
        <taxon>Fungi</taxon>
        <taxon>Dikarya</taxon>
        <taxon>Ascomycota</taxon>
        <taxon>Saccharomycotina</taxon>
        <taxon>Trigonopsidomycetes</taxon>
        <taxon>Trigonopsidales</taxon>
        <taxon>Trigonopsidaceae</taxon>
        <taxon>Tortispora</taxon>
    </lineage>
</organism>
<evidence type="ECO:0000256" key="9">
    <source>
        <dbReference type="RuleBase" id="RU361240"/>
    </source>
</evidence>
<evidence type="ECO:0000313" key="12">
    <source>
        <dbReference type="Proteomes" id="UP000095023"/>
    </source>
</evidence>
<dbReference type="GO" id="GO:0004177">
    <property type="term" value="F:aminopeptidase activity"/>
    <property type="evidence" value="ECO:0007669"/>
    <property type="project" value="UniProtKB-KW"/>
</dbReference>
<evidence type="ECO:0000256" key="1">
    <source>
        <dbReference type="ARBA" id="ARBA00001947"/>
    </source>
</evidence>
<evidence type="ECO:0000259" key="10">
    <source>
        <dbReference type="Pfam" id="PF04389"/>
    </source>
</evidence>
<dbReference type="Gene3D" id="3.40.630.10">
    <property type="entry name" value="Zn peptidases"/>
    <property type="match status" value="1"/>
</dbReference>
<feature type="signal peptide" evidence="9">
    <location>
        <begin position="1"/>
        <end position="18"/>
    </location>
</feature>
<reference evidence="12" key="1">
    <citation type="submission" date="2016-02" db="EMBL/GenBank/DDBJ databases">
        <title>Comparative genomics of biotechnologically important yeasts.</title>
        <authorList>
            <consortium name="DOE Joint Genome Institute"/>
            <person name="Riley R."/>
            <person name="Haridas S."/>
            <person name="Wolfe K.H."/>
            <person name="Lopes M.R."/>
            <person name="Hittinger C.T."/>
            <person name="Goker M."/>
            <person name="Salamov A."/>
            <person name="Wisecaver J."/>
            <person name="Long T.M."/>
            <person name="Aerts A.L."/>
            <person name="Barry K."/>
            <person name="Choi C."/>
            <person name="Clum A."/>
            <person name="Coughlan A.Y."/>
            <person name="Deshpande S."/>
            <person name="Douglass A.P."/>
            <person name="Hanson S.J."/>
            <person name="Klenk H.-P."/>
            <person name="Labutti K."/>
            <person name="Lapidus A."/>
            <person name="Lindquist E."/>
            <person name="Lipzen A."/>
            <person name="Meier-Kolthoff J.P."/>
            <person name="Ohm R.A."/>
            <person name="Otillar R.P."/>
            <person name="Pangilinan J."/>
            <person name="Peng Y."/>
            <person name="Rokas A."/>
            <person name="Rosa C.A."/>
            <person name="Scheuner C."/>
            <person name="Sibirny A.A."/>
            <person name="Slot J.C."/>
            <person name="Stielow J.B."/>
            <person name="Sun H."/>
            <person name="Kurtzman C.P."/>
            <person name="Blackwell M."/>
            <person name="Jeffries T.W."/>
            <person name="Grigoriev I.V."/>
        </authorList>
    </citation>
    <scope>NUCLEOTIDE SEQUENCE [LARGE SCALE GENOMIC DNA]</scope>
    <source>
        <strain evidence="12">NRRL Y-17796</strain>
    </source>
</reference>
<dbReference type="GO" id="GO:0008235">
    <property type="term" value="F:metalloexopeptidase activity"/>
    <property type="evidence" value="ECO:0007669"/>
    <property type="project" value="InterPro"/>
</dbReference>
<keyword evidence="2" id="KW-0031">Aminopeptidase</keyword>
<sequence length="383" mass="43224">MWWLFLFFSVSNLRFVLADPINELRLIQTDERHSMWTSMAEMLTLKSRGVSFMDVTPHFTDTQGESSITFKREFDIQYPESFHNIKQISSLVRKIDMKRVESFINHLASFHTRFFKSVYAQGVSNSVFERLEKAAASHANAHVTKFVHSDWQQKSIIARIPGDQTDTSSVIVFGAHIDSINQLDPMNGRAPGADDDATGAATIFEMFSVFCESNITPRTTLEFHFYSAEEVGLRGSQEVFSDYAKNKKNVLAMVQFDMLGYIKKAGSNHDPVLLVDKAYPPLVRYIKDAAHKYFGLQVTEATCGYACSDHASANKVGYPGVALIEAPIKKSNPFIHSVNDVISHLDMDNVKIFIELGLAMAYDLSEMTFNITEQIKEKQTPTL</sequence>
<dbReference type="Pfam" id="PF04389">
    <property type="entry name" value="Peptidase_M28"/>
    <property type="match status" value="1"/>
</dbReference>
<dbReference type="GO" id="GO:0006508">
    <property type="term" value="P:proteolysis"/>
    <property type="evidence" value="ECO:0007669"/>
    <property type="project" value="UniProtKB-KW"/>
</dbReference>
<comment type="similarity">
    <text evidence="8">Belongs to the peptidase M28 family. M28E subfamily.</text>
</comment>